<sequence>MNHDIYPEPTCACGALLNEGRELCRKCRARDRWLKKQAGKRKGGRRRGETRRPPRAPRGLAAAGVIWS</sequence>
<dbReference type="Proteomes" id="UP000284824">
    <property type="component" value="Unassembled WGS sequence"/>
</dbReference>
<feature type="region of interest" description="Disordered" evidence="1">
    <location>
        <begin position="35"/>
        <end position="68"/>
    </location>
</feature>
<evidence type="ECO:0000313" key="2">
    <source>
        <dbReference type="EMBL" id="RVX44920.1"/>
    </source>
</evidence>
<organism evidence="2 3">
    <name type="scientific">Nonomuraea polychroma</name>
    <dbReference type="NCBI Taxonomy" id="46176"/>
    <lineage>
        <taxon>Bacteria</taxon>
        <taxon>Bacillati</taxon>
        <taxon>Actinomycetota</taxon>
        <taxon>Actinomycetes</taxon>
        <taxon>Streptosporangiales</taxon>
        <taxon>Streptosporangiaceae</taxon>
        <taxon>Nonomuraea</taxon>
    </lineage>
</organism>
<reference evidence="2 3" key="1">
    <citation type="submission" date="2019-01" db="EMBL/GenBank/DDBJ databases">
        <title>Sequencing the genomes of 1000 actinobacteria strains.</title>
        <authorList>
            <person name="Klenk H.-P."/>
        </authorList>
    </citation>
    <scope>NUCLEOTIDE SEQUENCE [LARGE SCALE GENOMIC DNA]</scope>
    <source>
        <strain evidence="2 3">DSM 43925</strain>
    </source>
</reference>
<protein>
    <submittedName>
        <fullName evidence="2">Uncharacterized protein</fullName>
    </submittedName>
</protein>
<feature type="compositionally biased region" description="Low complexity" evidence="1">
    <location>
        <begin position="57"/>
        <end position="68"/>
    </location>
</feature>
<proteinExistence type="predicted"/>
<evidence type="ECO:0000256" key="1">
    <source>
        <dbReference type="SAM" id="MobiDB-lite"/>
    </source>
</evidence>
<dbReference type="RefSeq" id="WP_127936622.1">
    <property type="nucleotide sequence ID" value="NZ_SAUN01000001.1"/>
</dbReference>
<dbReference type="OrthoDB" id="3544161at2"/>
<dbReference type="AlphaFoldDB" id="A0A438MGF0"/>
<gene>
    <name evidence="2" type="ORF">EDD27_7687</name>
</gene>
<evidence type="ECO:0000313" key="3">
    <source>
        <dbReference type="Proteomes" id="UP000284824"/>
    </source>
</evidence>
<accession>A0A438MGF0</accession>
<comment type="caution">
    <text evidence="2">The sequence shown here is derived from an EMBL/GenBank/DDBJ whole genome shotgun (WGS) entry which is preliminary data.</text>
</comment>
<name>A0A438MGF0_9ACTN</name>
<keyword evidence="3" id="KW-1185">Reference proteome</keyword>
<dbReference type="EMBL" id="SAUN01000001">
    <property type="protein sequence ID" value="RVX44920.1"/>
    <property type="molecule type" value="Genomic_DNA"/>
</dbReference>
<feature type="compositionally biased region" description="Basic residues" evidence="1">
    <location>
        <begin position="35"/>
        <end position="45"/>
    </location>
</feature>